<dbReference type="Gramene" id="AET2Gv21305100.19">
    <property type="protein sequence ID" value="AET2Gv21305100.19"/>
    <property type="gene ID" value="AET2Gv21305100"/>
</dbReference>
<dbReference type="AlphaFoldDB" id="A0A453DM74"/>
<feature type="region of interest" description="Disordered" evidence="1">
    <location>
        <begin position="72"/>
        <end position="93"/>
    </location>
</feature>
<accession>A0A453DM74</accession>
<evidence type="ECO:0000313" key="3">
    <source>
        <dbReference type="Proteomes" id="UP000015105"/>
    </source>
</evidence>
<dbReference type="Proteomes" id="UP000015105">
    <property type="component" value="Chromosome 2D"/>
</dbReference>
<dbReference type="EnsemblPlants" id="AET2Gv21305100.19">
    <property type="protein sequence ID" value="AET2Gv21305100.19"/>
    <property type="gene ID" value="AET2Gv21305100"/>
</dbReference>
<reference evidence="2" key="5">
    <citation type="journal article" date="2021" name="G3 (Bethesda)">
        <title>Aegilops tauschii genome assembly Aet v5.0 features greater sequence contiguity and improved annotation.</title>
        <authorList>
            <person name="Wang L."/>
            <person name="Zhu T."/>
            <person name="Rodriguez J.C."/>
            <person name="Deal K.R."/>
            <person name="Dubcovsky J."/>
            <person name="McGuire P.E."/>
            <person name="Lux T."/>
            <person name="Spannagl M."/>
            <person name="Mayer K.F.X."/>
            <person name="Baldrich P."/>
            <person name="Meyers B.C."/>
            <person name="Huo N."/>
            <person name="Gu Y.Q."/>
            <person name="Zhou H."/>
            <person name="Devos K.M."/>
            <person name="Bennetzen J.L."/>
            <person name="Unver T."/>
            <person name="Budak H."/>
            <person name="Gulick P.J."/>
            <person name="Galiba G."/>
            <person name="Kalapos B."/>
            <person name="Nelson D.R."/>
            <person name="Li P."/>
            <person name="You F.M."/>
            <person name="Luo M.C."/>
            <person name="Dvorak J."/>
        </authorList>
    </citation>
    <scope>NUCLEOTIDE SEQUENCE [LARGE SCALE GENOMIC DNA]</scope>
    <source>
        <strain evidence="2">cv. AL8/78</strain>
    </source>
</reference>
<name>A0A453DM74_AEGTS</name>
<reference evidence="3" key="1">
    <citation type="journal article" date="2014" name="Science">
        <title>Ancient hybridizations among the ancestral genomes of bread wheat.</title>
        <authorList>
            <consortium name="International Wheat Genome Sequencing Consortium,"/>
            <person name="Marcussen T."/>
            <person name="Sandve S.R."/>
            <person name="Heier L."/>
            <person name="Spannagl M."/>
            <person name="Pfeifer M."/>
            <person name="Jakobsen K.S."/>
            <person name="Wulff B.B."/>
            <person name="Steuernagel B."/>
            <person name="Mayer K.F."/>
            <person name="Olsen O.A."/>
        </authorList>
    </citation>
    <scope>NUCLEOTIDE SEQUENCE [LARGE SCALE GENOMIC DNA]</scope>
    <source>
        <strain evidence="3">cv. AL8/78</strain>
    </source>
</reference>
<reference evidence="3" key="2">
    <citation type="journal article" date="2017" name="Nat. Plants">
        <title>The Aegilops tauschii genome reveals multiple impacts of transposons.</title>
        <authorList>
            <person name="Zhao G."/>
            <person name="Zou C."/>
            <person name="Li K."/>
            <person name="Wang K."/>
            <person name="Li T."/>
            <person name="Gao L."/>
            <person name="Zhang X."/>
            <person name="Wang H."/>
            <person name="Yang Z."/>
            <person name="Liu X."/>
            <person name="Jiang W."/>
            <person name="Mao L."/>
            <person name="Kong X."/>
            <person name="Jiao Y."/>
            <person name="Jia J."/>
        </authorList>
    </citation>
    <scope>NUCLEOTIDE SEQUENCE [LARGE SCALE GENOMIC DNA]</scope>
    <source>
        <strain evidence="3">cv. AL8/78</strain>
    </source>
</reference>
<reference evidence="2" key="3">
    <citation type="journal article" date="2017" name="Nature">
        <title>Genome sequence of the progenitor of the wheat D genome Aegilops tauschii.</title>
        <authorList>
            <person name="Luo M.C."/>
            <person name="Gu Y.Q."/>
            <person name="Puiu D."/>
            <person name="Wang H."/>
            <person name="Twardziok S.O."/>
            <person name="Deal K.R."/>
            <person name="Huo N."/>
            <person name="Zhu T."/>
            <person name="Wang L."/>
            <person name="Wang Y."/>
            <person name="McGuire P.E."/>
            <person name="Liu S."/>
            <person name="Long H."/>
            <person name="Ramasamy R.K."/>
            <person name="Rodriguez J.C."/>
            <person name="Van S.L."/>
            <person name="Yuan L."/>
            <person name="Wang Z."/>
            <person name="Xia Z."/>
            <person name="Xiao L."/>
            <person name="Anderson O.D."/>
            <person name="Ouyang S."/>
            <person name="Liang Y."/>
            <person name="Zimin A.V."/>
            <person name="Pertea G."/>
            <person name="Qi P."/>
            <person name="Bennetzen J.L."/>
            <person name="Dai X."/>
            <person name="Dawson M.W."/>
            <person name="Muller H.G."/>
            <person name="Kugler K."/>
            <person name="Rivarola-Duarte L."/>
            <person name="Spannagl M."/>
            <person name="Mayer K.F.X."/>
            <person name="Lu F.H."/>
            <person name="Bevan M.W."/>
            <person name="Leroy P."/>
            <person name="Li P."/>
            <person name="You F.M."/>
            <person name="Sun Q."/>
            <person name="Liu Z."/>
            <person name="Lyons E."/>
            <person name="Wicker T."/>
            <person name="Salzberg S.L."/>
            <person name="Devos K.M."/>
            <person name="Dvorak J."/>
        </authorList>
    </citation>
    <scope>NUCLEOTIDE SEQUENCE [LARGE SCALE GENOMIC DNA]</scope>
    <source>
        <strain evidence="2">cv. AL8/78</strain>
    </source>
</reference>
<evidence type="ECO:0000313" key="2">
    <source>
        <dbReference type="EnsemblPlants" id="AET2Gv21305100.19"/>
    </source>
</evidence>
<keyword evidence="3" id="KW-1185">Reference proteome</keyword>
<proteinExistence type="predicted"/>
<sequence length="93" mass="10721">TDRRETEKESTDREENFSLVDLKHTYVHTRFVVESRVPSLFARKEEEDFSRFRVALLPLCVCSSRVLLVEEGTRESHGEGEEGGTLMPLPSHE</sequence>
<evidence type="ECO:0000256" key="1">
    <source>
        <dbReference type="SAM" id="MobiDB-lite"/>
    </source>
</evidence>
<protein>
    <submittedName>
        <fullName evidence="2">Uncharacterized protein</fullName>
    </submittedName>
</protein>
<reference evidence="2" key="4">
    <citation type="submission" date="2019-03" db="UniProtKB">
        <authorList>
            <consortium name="EnsemblPlants"/>
        </authorList>
    </citation>
    <scope>IDENTIFICATION</scope>
</reference>
<organism evidence="2 3">
    <name type="scientific">Aegilops tauschii subsp. strangulata</name>
    <name type="common">Goatgrass</name>
    <dbReference type="NCBI Taxonomy" id="200361"/>
    <lineage>
        <taxon>Eukaryota</taxon>
        <taxon>Viridiplantae</taxon>
        <taxon>Streptophyta</taxon>
        <taxon>Embryophyta</taxon>
        <taxon>Tracheophyta</taxon>
        <taxon>Spermatophyta</taxon>
        <taxon>Magnoliopsida</taxon>
        <taxon>Liliopsida</taxon>
        <taxon>Poales</taxon>
        <taxon>Poaceae</taxon>
        <taxon>BOP clade</taxon>
        <taxon>Pooideae</taxon>
        <taxon>Triticodae</taxon>
        <taxon>Triticeae</taxon>
        <taxon>Triticinae</taxon>
        <taxon>Aegilops</taxon>
    </lineage>
</organism>